<protein>
    <submittedName>
        <fullName evidence="3">Cupin domain-containing protein</fullName>
    </submittedName>
</protein>
<feature type="domain" description="Cupin type-2" evidence="2">
    <location>
        <begin position="44"/>
        <end position="110"/>
    </location>
</feature>
<dbReference type="Proteomes" id="UP000651482">
    <property type="component" value="Unassembled WGS sequence"/>
</dbReference>
<dbReference type="EMBL" id="JACRSN010000021">
    <property type="protein sequence ID" value="MBC8534700.1"/>
    <property type="molecule type" value="Genomic_DNA"/>
</dbReference>
<name>A0A926D970_9FIRM</name>
<dbReference type="InterPro" id="IPR011051">
    <property type="entry name" value="RmlC_Cupin_sf"/>
</dbReference>
<dbReference type="AlphaFoldDB" id="A0A926D970"/>
<keyword evidence="4" id="KW-1185">Reference proteome</keyword>
<organism evidence="3 4">
    <name type="scientific">Yeguia hominis</name>
    <dbReference type="NCBI Taxonomy" id="2763662"/>
    <lineage>
        <taxon>Bacteria</taxon>
        <taxon>Bacillati</taxon>
        <taxon>Bacillota</taxon>
        <taxon>Clostridia</taxon>
        <taxon>Eubacteriales</taxon>
        <taxon>Yeguiaceae</taxon>
        <taxon>Yeguia</taxon>
    </lineage>
</organism>
<keyword evidence="1" id="KW-0479">Metal-binding</keyword>
<reference evidence="3" key="1">
    <citation type="submission" date="2020-08" db="EMBL/GenBank/DDBJ databases">
        <title>Genome public.</title>
        <authorList>
            <person name="Liu C."/>
            <person name="Sun Q."/>
        </authorList>
    </citation>
    <scope>NUCLEOTIDE SEQUENCE</scope>
    <source>
        <strain evidence="3">NSJ-40</strain>
    </source>
</reference>
<dbReference type="Gene3D" id="2.60.120.10">
    <property type="entry name" value="Jelly Rolls"/>
    <property type="match status" value="1"/>
</dbReference>
<dbReference type="InterPro" id="IPR051610">
    <property type="entry name" value="GPI/OXD"/>
</dbReference>
<accession>A0A926D970</accession>
<dbReference type="Pfam" id="PF07883">
    <property type="entry name" value="Cupin_2"/>
    <property type="match status" value="1"/>
</dbReference>
<evidence type="ECO:0000256" key="1">
    <source>
        <dbReference type="ARBA" id="ARBA00022723"/>
    </source>
</evidence>
<dbReference type="InterPro" id="IPR014710">
    <property type="entry name" value="RmlC-like_jellyroll"/>
</dbReference>
<comment type="caution">
    <text evidence="3">The sequence shown here is derived from an EMBL/GenBank/DDBJ whole genome shotgun (WGS) entry which is preliminary data.</text>
</comment>
<dbReference type="SUPFAM" id="SSF51182">
    <property type="entry name" value="RmlC-like cupins"/>
    <property type="match status" value="1"/>
</dbReference>
<dbReference type="PANTHER" id="PTHR35848:SF6">
    <property type="entry name" value="CUPIN TYPE-2 DOMAIN-CONTAINING PROTEIN"/>
    <property type="match status" value="1"/>
</dbReference>
<dbReference type="InterPro" id="IPR013096">
    <property type="entry name" value="Cupin_2"/>
</dbReference>
<proteinExistence type="predicted"/>
<dbReference type="GO" id="GO:0046872">
    <property type="term" value="F:metal ion binding"/>
    <property type="evidence" value="ECO:0007669"/>
    <property type="project" value="UniProtKB-KW"/>
</dbReference>
<evidence type="ECO:0000313" key="4">
    <source>
        <dbReference type="Proteomes" id="UP000651482"/>
    </source>
</evidence>
<evidence type="ECO:0000313" key="3">
    <source>
        <dbReference type="EMBL" id="MBC8534700.1"/>
    </source>
</evidence>
<dbReference type="CDD" id="cd02221">
    <property type="entry name" value="cupin_TM1287-like"/>
    <property type="match status" value="1"/>
</dbReference>
<dbReference type="PANTHER" id="PTHR35848">
    <property type="entry name" value="OXALATE-BINDING PROTEIN"/>
    <property type="match status" value="1"/>
</dbReference>
<dbReference type="RefSeq" id="WP_249320285.1">
    <property type="nucleotide sequence ID" value="NZ_JACRSN010000021.1"/>
</dbReference>
<evidence type="ECO:0000259" key="2">
    <source>
        <dbReference type="Pfam" id="PF07883"/>
    </source>
</evidence>
<sequence length="116" mass="12921">MLFHADQKRTEVKTNMRGGDGTVRLDAFMETSKLPVHYRLFSELTIEPGCSIGRHVHEGESEIFYILEGQGVLDDNGTARTVQCGDVCVCYDGEAHAIANRSDKTLRFLACIVKND</sequence>
<gene>
    <name evidence="3" type="ORF">IAG03_12035</name>
</gene>